<organism evidence="1 2">
    <name type="scientific">Exidia glandulosa HHB12029</name>
    <dbReference type="NCBI Taxonomy" id="1314781"/>
    <lineage>
        <taxon>Eukaryota</taxon>
        <taxon>Fungi</taxon>
        <taxon>Dikarya</taxon>
        <taxon>Basidiomycota</taxon>
        <taxon>Agaricomycotina</taxon>
        <taxon>Agaricomycetes</taxon>
        <taxon>Auriculariales</taxon>
        <taxon>Exidiaceae</taxon>
        <taxon>Exidia</taxon>
    </lineage>
</organism>
<accession>A0A166B5L5</accession>
<sequence>MPHSLSDLPDLALDPVLQELYTAEDGLTALKSLSATNRHIRAAALPRIFSSIGVVGTLGACAGSMRDILTSGTLATYVRSFTLRVDVSEAVIHDYHTYYNDQTNTLARLVASSDAVECAKALVDLLIATAMQGLRSLTVEPHPIFDTTFVAAIFNHHLATSSVGLDLSHITSLSTSTCCTVVAAACPSVTRLELTVCHDDDTGITEEEAVIWGALTEVLYLTVGIMSACAA</sequence>
<name>A0A166B5L5_EXIGL</name>
<dbReference type="Proteomes" id="UP000077266">
    <property type="component" value="Unassembled WGS sequence"/>
</dbReference>
<reference evidence="1 2" key="1">
    <citation type="journal article" date="2016" name="Mol. Biol. Evol.">
        <title>Comparative Genomics of Early-Diverging Mushroom-Forming Fungi Provides Insights into the Origins of Lignocellulose Decay Capabilities.</title>
        <authorList>
            <person name="Nagy L.G."/>
            <person name="Riley R."/>
            <person name="Tritt A."/>
            <person name="Adam C."/>
            <person name="Daum C."/>
            <person name="Floudas D."/>
            <person name="Sun H."/>
            <person name="Yadav J.S."/>
            <person name="Pangilinan J."/>
            <person name="Larsson K.H."/>
            <person name="Matsuura K."/>
            <person name="Barry K."/>
            <person name="Labutti K."/>
            <person name="Kuo R."/>
            <person name="Ohm R.A."/>
            <person name="Bhattacharya S.S."/>
            <person name="Shirouzu T."/>
            <person name="Yoshinaga Y."/>
            <person name="Martin F.M."/>
            <person name="Grigoriev I.V."/>
            <person name="Hibbett D.S."/>
        </authorList>
    </citation>
    <scope>NUCLEOTIDE SEQUENCE [LARGE SCALE GENOMIC DNA]</scope>
    <source>
        <strain evidence="1 2">HHB12029</strain>
    </source>
</reference>
<dbReference type="AlphaFoldDB" id="A0A166B5L5"/>
<evidence type="ECO:0008006" key="3">
    <source>
        <dbReference type="Google" id="ProtNLM"/>
    </source>
</evidence>
<keyword evidence="2" id="KW-1185">Reference proteome</keyword>
<evidence type="ECO:0000313" key="2">
    <source>
        <dbReference type="Proteomes" id="UP000077266"/>
    </source>
</evidence>
<gene>
    <name evidence="1" type="ORF">EXIGLDRAFT_832504</name>
</gene>
<protein>
    <recommendedName>
        <fullName evidence="3">F-box domain-containing protein</fullName>
    </recommendedName>
</protein>
<proteinExistence type="predicted"/>
<dbReference type="EMBL" id="KV425923">
    <property type="protein sequence ID" value="KZV98069.1"/>
    <property type="molecule type" value="Genomic_DNA"/>
</dbReference>
<evidence type="ECO:0000313" key="1">
    <source>
        <dbReference type="EMBL" id="KZV98069.1"/>
    </source>
</evidence>
<dbReference type="InParanoid" id="A0A166B5L5"/>